<gene>
    <name evidence="2" type="ORF">BCY88_25730</name>
</gene>
<feature type="region of interest" description="Disordered" evidence="1">
    <location>
        <begin position="61"/>
        <end position="81"/>
    </location>
</feature>
<evidence type="ECO:0000256" key="1">
    <source>
        <dbReference type="SAM" id="MobiDB-lite"/>
    </source>
</evidence>
<accession>A0A3R7F8C1</accession>
<comment type="caution">
    <text evidence="2">The sequence shown here is derived from an EMBL/GenBank/DDBJ whole genome shotgun (WGS) entry which is preliminary data.</text>
</comment>
<dbReference type="Proteomes" id="UP000283709">
    <property type="component" value="Unassembled WGS sequence"/>
</dbReference>
<dbReference type="EMBL" id="MCAS01000014">
    <property type="protein sequence ID" value="RKF46033.1"/>
    <property type="molecule type" value="Genomic_DNA"/>
</dbReference>
<feature type="compositionally biased region" description="Polar residues" evidence="1">
    <location>
        <begin position="69"/>
        <end position="81"/>
    </location>
</feature>
<proteinExistence type="predicted"/>
<feature type="region of interest" description="Disordered" evidence="1">
    <location>
        <begin position="1"/>
        <end position="32"/>
    </location>
</feature>
<dbReference type="AlphaFoldDB" id="A0A3R7F8C1"/>
<reference evidence="2 3" key="1">
    <citation type="submission" date="2016-07" db="EMBL/GenBank/DDBJ databases">
        <title>Genome analysis of Burkholderia fungorum ES3-20.</title>
        <authorList>
            <person name="Xu D."/>
            <person name="Yao R."/>
            <person name="Zheng S."/>
        </authorList>
    </citation>
    <scope>NUCLEOTIDE SEQUENCE [LARGE SCALE GENOMIC DNA]</scope>
    <source>
        <strain evidence="2 3">ES3-20</strain>
    </source>
</reference>
<protein>
    <submittedName>
        <fullName evidence="2">Uncharacterized protein</fullName>
    </submittedName>
</protein>
<evidence type="ECO:0000313" key="2">
    <source>
        <dbReference type="EMBL" id="RKF46033.1"/>
    </source>
</evidence>
<organism evidence="2 3">
    <name type="scientific">Paraburkholderia fungorum</name>
    <dbReference type="NCBI Taxonomy" id="134537"/>
    <lineage>
        <taxon>Bacteria</taxon>
        <taxon>Pseudomonadati</taxon>
        <taxon>Pseudomonadota</taxon>
        <taxon>Betaproteobacteria</taxon>
        <taxon>Burkholderiales</taxon>
        <taxon>Burkholderiaceae</taxon>
        <taxon>Paraburkholderia</taxon>
    </lineage>
</organism>
<name>A0A3R7F8C1_9BURK</name>
<evidence type="ECO:0000313" key="3">
    <source>
        <dbReference type="Proteomes" id="UP000283709"/>
    </source>
</evidence>
<sequence length="96" mass="10229">MAFDSGCHLNSAAEGSRSPSSDTGHAVESQPPNALFDEQIVLLDANGNALTDTYYSVRMPDGKLRHGTTDSQGRTARHQTSGAQDVAVFLGHRTEV</sequence>